<feature type="domain" description="Deacetylase PdaC" evidence="1">
    <location>
        <begin position="41"/>
        <end position="148"/>
    </location>
</feature>
<keyword evidence="3" id="KW-1185">Reference proteome</keyword>
<protein>
    <recommendedName>
        <fullName evidence="1">Deacetylase PdaC domain-containing protein</fullName>
    </recommendedName>
</protein>
<dbReference type="InterPro" id="IPR037126">
    <property type="entry name" value="PdaC/RsiV-like_sf"/>
</dbReference>
<dbReference type="AlphaFoldDB" id="A0A1H3YVU1"/>
<dbReference type="STRING" id="283786.SAMN04487990_107114"/>
<reference evidence="2 3" key="1">
    <citation type="submission" date="2016-10" db="EMBL/GenBank/DDBJ databases">
        <authorList>
            <person name="de Groot N.N."/>
        </authorList>
    </citation>
    <scope>NUCLEOTIDE SEQUENCE [LARGE SCALE GENOMIC DNA]</scope>
    <source>
        <strain evidence="2 3">DSM 23842</strain>
    </source>
</reference>
<evidence type="ECO:0000259" key="1">
    <source>
        <dbReference type="Pfam" id="PF13739"/>
    </source>
</evidence>
<organism evidence="2 3">
    <name type="scientific">Bizionia paragorgiae</name>
    <dbReference type="NCBI Taxonomy" id="283786"/>
    <lineage>
        <taxon>Bacteria</taxon>
        <taxon>Pseudomonadati</taxon>
        <taxon>Bacteroidota</taxon>
        <taxon>Flavobacteriia</taxon>
        <taxon>Flavobacteriales</taxon>
        <taxon>Flavobacteriaceae</taxon>
        <taxon>Bizionia</taxon>
    </lineage>
</organism>
<dbReference type="Proteomes" id="UP000198846">
    <property type="component" value="Unassembled WGS sequence"/>
</dbReference>
<dbReference type="OrthoDB" id="594879at2"/>
<dbReference type="EMBL" id="FNQK01000007">
    <property type="protein sequence ID" value="SEA15683.1"/>
    <property type="molecule type" value="Genomic_DNA"/>
</dbReference>
<gene>
    <name evidence="2" type="ORF">SAMN04487990_107114</name>
</gene>
<dbReference type="Gene3D" id="3.90.640.20">
    <property type="entry name" value="Heat-shock cognate protein, ATPase"/>
    <property type="match status" value="1"/>
</dbReference>
<dbReference type="Pfam" id="PF13739">
    <property type="entry name" value="PdaC"/>
    <property type="match status" value="1"/>
</dbReference>
<sequence length="247" mass="27605">MFNSFALKPFQYLLILMLSISLLSCEKDNTLVFITTEIISENETIVEINIPKAEGNTEAAKAINNALASYTNTALTVDSANTAHPTIEENISAFNKSYTAFKTEIGKTLLTELPSWEALIDGEIIYQNEALICIVMNSSINTGGAQGVFNMKFFNFDTETGKELETTDLITDINAFKTLVKKYYDKELETGYKESNLELNDDPFSLPDHLGFSEEGIIIFYDRLSSPANDPLEFTIPYTVANSYLKF</sequence>
<evidence type="ECO:0000313" key="3">
    <source>
        <dbReference type="Proteomes" id="UP000198846"/>
    </source>
</evidence>
<name>A0A1H3YVU1_BIZPA</name>
<evidence type="ECO:0000313" key="2">
    <source>
        <dbReference type="EMBL" id="SEA15683.1"/>
    </source>
</evidence>
<proteinExistence type="predicted"/>
<accession>A0A1H3YVU1</accession>
<dbReference type="RefSeq" id="WP_092133425.1">
    <property type="nucleotide sequence ID" value="NZ_FNQK01000007.1"/>
</dbReference>
<dbReference type="Gene3D" id="3.30.565.40">
    <property type="entry name" value="Fervidobacterium nodosum Rt17-B1 like"/>
    <property type="match status" value="1"/>
</dbReference>
<dbReference type="InterPro" id="IPR025303">
    <property type="entry name" value="PdaC"/>
</dbReference>